<evidence type="ECO:0000313" key="2">
    <source>
        <dbReference type="Proteomes" id="UP000237347"/>
    </source>
</evidence>
<gene>
    <name evidence="1" type="ORF">CFP56_028229</name>
</gene>
<comment type="caution">
    <text evidence="1">The sequence shown here is derived from an EMBL/GenBank/DDBJ whole genome shotgun (WGS) entry which is preliminary data.</text>
</comment>
<dbReference type="AlphaFoldDB" id="A0AAW0JVV0"/>
<protein>
    <submittedName>
        <fullName evidence="1">Uncharacterized protein</fullName>
    </submittedName>
</protein>
<feature type="non-terminal residue" evidence="1">
    <location>
        <position position="1"/>
    </location>
</feature>
<dbReference type="EMBL" id="PKMF04000463">
    <property type="protein sequence ID" value="KAK7830401.1"/>
    <property type="molecule type" value="Genomic_DNA"/>
</dbReference>
<sequence>ADRRGVSESHVKKVNRRLCCRAKDYENIFLSTQMILLVDIVTHEASSDYDPSRVRGPELEST</sequence>
<evidence type="ECO:0000313" key="1">
    <source>
        <dbReference type="EMBL" id="KAK7830401.1"/>
    </source>
</evidence>
<dbReference type="Proteomes" id="UP000237347">
    <property type="component" value="Unassembled WGS sequence"/>
</dbReference>
<accession>A0AAW0JVV0</accession>
<reference evidence="1 2" key="1">
    <citation type="journal article" date="2018" name="Sci. Data">
        <title>The draft genome sequence of cork oak.</title>
        <authorList>
            <person name="Ramos A.M."/>
            <person name="Usie A."/>
            <person name="Barbosa P."/>
            <person name="Barros P.M."/>
            <person name="Capote T."/>
            <person name="Chaves I."/>
            <person name="Simoes F."/>
            <person name="Abreu I."/>
            <person name="Carrasquinho I."/>
            <person name="Faro C."/>
            <person name="Guimaraes J.B."/>
            <person name="Mendonca D."/>
            <person name="Nobrega F."/>
            <person name="Rodrigues L."/>
            <person name="Saibo N.J.M."/>
            <person name="Varela M.C."/>
            <person name="Egas C."/>
            <person name="Matos J."/>
            <person name="Miguel C.M."/>
            <person name="Oliveira M.M."/>
            <person name="Ricardo C.P."/>
            <person name="Goncalves S."/>
        </authorList>
    </citation>
    <scope>NUCLEOTIDE SEQUENCE [LARGE SCALE GENOMIC DNA]</scope>
    <source>
        <strain evidence="2">cv. HL8</strain>
    </source>
</reference>
<name>A0AAW0JVV0_QUESU</name>
<keyword evidence="2" id="KW-1185">Reference proteome</keyword>
<organism evidence="1 2">
    <name type="scientific">Quercus suber</name>
    <name type="common">Cork oak</name>
    <dbReference type="NCBI Taxonomy" id="58331"/>
    <lineage>
        <taxon>Eukaryota</taxon>
        <taxon>Viridiplantae</taxon>
        <taxon>Streptophyta</taxon>
        <taxon>Embryophyta</taxon>
        <taxon>Tracheophyta</taxon>
        <taxon>Spermatophyta</taxon>
        <taxon>Magnoliopsida</taxon>
        <taxon>eudicotyledons</taxon>
        <taxon>Gunneridae</taxon>
        <taxon>Pentapetalae</taxon>
        <taxon>rosids</taxon>
        <taxon>fabids</taxon>
        <taxon>Fagales</taxon>
        <taxon>Fagaceae</taxon>
        <taxon>Quercus</taxon>
    </lineage>
</organism>
<proteinExistence type="predicted"/>